<comment type="caution">
    <text evidence="1">The sequence shown here is derived from an EMBL/GenBank/DDBJ whole genome shotgun (WGS) entry which is preliminary data.</text>
</comment>
<dbReference type="Proteomes" id="UP001178281">
    <property type="component" value="Unassembled WGS sequence"/>
</dbReference>
<name>A0AA90SKI5_9ACTN</name>
<sequence>MQLEPRVLMQLSGLLDLREGKFFASCFGTRVPDDLLAAVTVHGTATNKATAGFASPSRTQAAMPVEIEHWDDVPPAEGEWDTVLHTRLCVDTSGTVELFSPAEGAVGEIVEFPMARGFYEVEAAARHAGDGADTWRLRLWHSDEVGPDLKEIREIALLAR</sequence>
<organism evidence="1 2">
    <name type="scientific">Tsukamurella strandjordii</name>
    <dbReference type="NCBI Taxonomy" id="147577"/>
    <lineage>
        <taxon>Bacteria</taxon>
        <taxon>Bacillati</taxon>
        <taxon>Actinomycetota</taxon>
        <taxon>Actinomycetes</taxon>
        <taxon>Mycobacteriales</taxon>
        <taxon>Tsukamurellaceae</taxon>
        <taxon>Tsukamurella</taxon>
    </lineage>
</organism>
<evidence type="ECO:0000313" key="1">
    <source>
        <dbReference type="EMBL" id="MDP0397072.1"/>
    </source>
</evidence>
<reference evidence="1" key="1">
    <citation type="submission" date="2023-08" db="EMBL/GenBank/DDBJ databases">
        <title>The draft genome of Tsukamurella strandjordii strain 050030.</title>
        <authorList>
            <person name="Zhao F."/>
            <person name="Feng Y."/>
            <person name="Zong Z."/>
        </authorList>
    </citation>
    <scope>NUCLEOTIDE SEQUENCE</scope>
    <source>
        <strain evidence="1">050030</strain>
    </source>
</reference>
<proteinExistence type="predicted"/>
<gene>
    <name evidence="1" type="ORF">Q7X28_03945</name>
</gene>
<accession>A0AA90SKI5</accession>
<dbReference type="EMBL" id="JAUTIX010000001">
    <property type="protein sequence ID" value="MDP0397072.1"/>
    <property type="molecule type" value="Genomic_DNA"/>
</dbReference>
<evidence type="ECO:0000313" key="2">
    <source>
        <dbReference type="Proteomes" id="UP001178281"/>
    </source>
</evidence>
<dbReference type="RefSeq" id="WP_220656878.1">
    <property type="nucleotide sequence ID" value="NZ_BAAAII010000011.1"/>
</dbReference>
<keyword evidence="2" id="KW-1185">Reference proteome</keyword>
<protein>
    <submittedName>
        <fullName evidence="1">Uncharacterized protein</fullName>
    </submittedName>
</protein>
<dbReference type="AlphaFoldDB" id="A0AA90SKI5"/>